<organism evidence="1 2">
    <name type="scientific">Phytobacter diazotrophicus</name>
    <dbReference type="NCBI Taxonomy" id="395631"/>
    <lineage>
        <taxon>Bacteria</taxon>
        <taxon>Pseudomonadati</taxon>
        <taxon>Pseudomonadota</taxon>
        <taxon>Gammaproteobacteria</taxon>
        <taxon>Enterobacterales</taxon>
        <taxon>Enterobacteriaceae</taxon>
        <taxon>Phytobacter</taxon>
    </lineage>
</organism>
<evidence type="ECO:0000313" key="1">
    <source>
        <dbReference type="EMBL" id="BDD51805.1"/>
    </source>
</evidence>
<accession>A0ABM7VX26</accession>
<protein>
    <submittedName>
        <fullName evidence="1">Uncharacterized protein</fullName>
    </submittedName>
</protein>
<proteinExistence type="predicted"/>
<dbReference type="EMBL" id="AP025334">
    <property type="protein sequence ID" value="BDD51805.1"/>
    <property type="molecule type" value="Genomic_DNA"/>
</dbReference>
<sequence>MGLAPTVWHDKRGLDVVMMIRNLVSRAAVERQRIRKFICAALTLVKKI</sequence>
<evidence type="ECO:0000313" key="2">
    <source>
        <dbReference type="Proteomes" id="UP001320460"/>
    </source>
</evidence>
<dbReference type="Proteomes" id="UP001320460">
    <property type="component" value="Chromosome"/>
</dbReference>
<keyword evidence="2" id="KW-1185">Reference proteome</keyword>
<reference evidence="1 2" key="1">
    <citation type="submission" date="2021-12" db="EMBL/GenBank/DDBJ databases">
        <title>Complete genome sequence of Phytobacter diazotrophicus TA9734.</title>
        <authorList>
            <person name="Kubota H."/>
            <person name="Nakayama Y."/>
            <person name="Ariyoshi T."/>
        </authorList>
    </citation>
    <scope>NUCLEOTIDE SEQUENCE [LARGE SCALE GENOMIC DNA]</scope>
    <source>
        <strain evidence="1 2">TA9734</strain>
    </source>
</reference>
<name>A0ABM7VX26_9ENTR</name>
<gene>
    <name evidence="1" type="ORF">PDTA9734_32920</name>
</gene>